<evidence type="ECO:0000313" key="1">
    <source>
        <dbReference type="EMBL" id="DAE00049.1"/>
    </source>
</evidence>
<reference evidence="1" key="1">
    <citation type="journal article" date="2021" name="Proc. Natl. Acad. Sci. U.S.A.">
        <title>A Catalog of Tens of Thousands of Viruses from Human Metagenomes Reveals Hidden Associations with Chronic Diseases.</title>
        <authorList>
            <person name="Tisza M.J."/>
            <person name="Buck C.B."/>
        </authorList>
    </citation>
    <scope>NUCLEOTIDE SEQUENCE</scope>
    <source>
        <strain evidence="1">CtiMP24</strain>
    </source>
</reference>
<dbReference type="EMBL" id="BK015297">
    <property type="protein sequence ID" value="DAE00049.1"/>
    <property type="molecule type" value="Genomic_DNA"/>
</dbReference>
<name>A0A8S5P0S4_9CAUD</name>
<organism evidence="1">
    <name type="scientific">Siphoviridae sp. ctiMP24</name>
    <dbReference type="NCBI Taxonomy" id="2825621"/>
    <lineage>
        <taxon>Viruses</taxon>
        <taxon>Duplodnaviria</taxon>
        <taxon>Heunggongvirae</taxon>
        <taxon>Uroviricota</taxon>
        <taxon>Caudoviricetes</taxon>
    </lineage>
</organism>
<sequence length="58" mass="6807">MIRDGRYTVCRGCTRRFVGCHAECEDYKAFAKSREEVREIKRIAGSAHYKFAYADKKK</sequence>
<protein>
    <submittedName>
        <fullName evidence="1">Uncharacterized protein</fullName>
    </submittedName>
</protein>
<accession>A0A8S5P0S4</accession>
<proteinExistence type="predicted"/>